<accession>A0ABS3M4U8</accession>
<dbReference type="Proteomes" id="UP000664265">
    <property type="component" value="Unassembled WGS sequence"/>
</dbReference>
<dbReference type="InterPro" id="IPR014327">
    <property type="entry name" value="RNA_pol_sigma70_bacteroid"/>
</dbReference>
<dbReference type="InterPro" id="IPR013324">
    <property type="entry name" value="RNA_pol_sigma_r3/r4-like"/>
</dbReference>
<dbReference type="PANTHER" id="PTHR43133">
    <property type="entry name" value="RNA POLYMERASE ECF-TYPE SIGMA FACTO"/>
    <property type="match status" value="1"/>
</dbReference>
<dbReference type="SUPFAM" id="SSF88946">
    <property type="entry name" value="Sigma2 domain of RNA polymerase sigma factors"/>
    <property type="match status" value="1"/>
</dbReference>
<evidence type="ECO:0000313" key="7">
    <source>
        <dbReference type="EMBL" id="MBO1363121.1"/>
    </source>
</evidence>
<evidence type="ECO:0000256" key="4">
    <source>
        <dbReference type="ARBA" id="ARBA00023163"/>
    </source>
</evidence>
<dbReference type="Pfam" id="PF08281">
    <property type="entry name" value="Sigma70_r4_2"/>
    <property type="match status" value="1"/>
</dbReference>
<dbReference type="NCBIfam" id="TIGR02937">
    <property type="entry name" value="sigma70-ECF"/>
    <property type="match status" value="1"/>
</dbReference>
<comment type="similarity">
    <text evidence="1">Belongs to the sigma-70 factor family. ECF subfamily.</text>
</comment>
<dbReference type="RefSeq" id="WP_107581243.1">
    <property type="nucleotide sequence ID" value="NZ_JAERMS010000010.1"/>
</dbReference>
<sequence>MIDKHVICGLKNGNKNHFETIYHLYNGWIYNFVYALVKDAAVSQDVTQDVFLQLWNYRGNIDDDNNFEGYLFRITRNTVYQYIRRELLKKHYLKEVAMENVHESVNAEKDIDKALMEDYLLNLTRHLPESRRRILLLYWKSGLTYKEIATMLSISEKTVATQVQRSLKFLKSKLD</sequence>
<dbReference type="Gene3D" id="1.10.10.10">
    <property type="entry name" value="Winged helix-like DNA-binding domain superfamily/Winged helix DNA-binding domain"/>
    <property type="match status" value="1"/>
</dbReference>
<evidence type="ECO:0000259" key="6">
    <source>
        <dbReference type="Pfam" id="PF08281"/>
    </source>
</evidence>
<feature type="domain" description="RNA polymerase sigma-70 region 2" evidence="5">
    <location>
        <begin position="22"/>
        <end position="86"/>
    </location>
</feature>
<dbReference type="PANTHER" id="PTHR43133:SF46">
    <property type="entry name" value="RNA POLYMERASE SIGMA-70 FACTOR ECF SUBFAMILY"/>
    <property type="match status" value="1"/>
</dbReference>
<dbReference type="InterPro" id="IPR036388">
    <property type="entry name" value="WH-like_DNA-bd_sf"/>
</dbReference>
<dbReference type="CDD" id="cd06171">
    <property type="entry name" value="Sigma70_r4"/>
    <property type="match status" value="1"/>
</dbReference>
<evidence type="ECO:0000256" key="1">
    <source>
        <dbReference type="ARBA" id="ARBA00010641"/>
    </source>
</evidence>
<dbReference type="InterPro" id="IPR013249">
    <property type="entry name" value="RNA_pol_sigma70_r4_t2"/>
</dbReference>
<evidence type="ECO:0000259" key="5">
    <source>
        <dbReference type="Pfam" id="PF04542"/>
    </source>
</evidence>
<gene>
    <name evidence="7" type="ORF">JHU38_04910</name>
</gene>
<evidence type="ECO:0000256" key="3">
    <source>
        <dbReference type="ARBA" id="ARBA00023082"/>
    </source>
</evidence>
<proteinExistence type="inferred from homology"/>
<dbReference type="InterPro" id="IPR013325">
    <property type="entry name" value="RNA_pol_sigma_r2"/>
</dbReference>
<dbReference type="Gene3D" id="1.10.1740.10">
    <property type="match status" value="1"/>
</dbReference>
<dbReference type="NCBIfam" id="TIGR02985">
    <property type="entry name" value="Sig70_bacteroi1"/>
    <property type="match status" value="1"/>
</dbReference>
<feature type="domain" description="RNA polymerase sigma factor 70 region 4 type 2" evidence="6">
    <location>
        <begin position="119"/>
        <end position="170"/>
    </location>
</feature>
<keyword evidence="4" id="KW-0804">Transcription</keyword>
<name>A0ABS3M4U8_9BACT</name>
<evidence type="ECO:0000313" key="8">
    <source>
        <dbReference type="Proteomes" id="UP000664265"/>
    </source>
</evidence>
<reference evidence="7 8" key="1">
    <citation type="submission" date="2021-01" db="EMBL/GenBank/DDBJ databases">
        <title>Prevotella A2931 sp. nov.</title>
        <authorList>
            <person name="Buhl M."/>
            <person name="Oberhettinger P."/>
        </authorList>
    </citation>
    <scope>NUCLEOTIDE SEQUENCE [LARGE SCALE GENOMIC DNA]</scope>
    <source>
        <strain evidence="7 8">A2931</strain>
    </source>
</reference>
<dbReference type="InterPro" id="IPR039425">
    <property type="entry name" value="RNA_pol_sigma-70-like"/>
</dbReference>
<protein>
    <submittedName>
        <fullName evidence="7">RNA polymerase sigma-70 factor</fullName>
    </submittedName>
</protein>
<dbReference type="EMBL" id="JAERMS010000010">
    <property type="protein sequence ID" value="MBO1363121.1"/>
    <property type="molecule type" value="Genomic_DNA"/>
</dbReference>
<dbReference type="InterPro" id="IPR007627">
    <property type="entry name" value="RNA_pol_sigma70_r2"/>
</dbReference>
<organism evidence="7 8">
    <name type="scientific">Prevotella illustrans</name>
    <dbReference type="NCBI Taxonomy" id="2800387"/>
    <lineage>
        <taxon>Bacteria</taxon>
        <taxon>Pseudomonadati</taxon>
        <taxon>Bacteroidota</taxon>
        <taxon>Bacteroidia</taxon>
        <taxon>Bacteroidales</taxon>
        <taxon>Prevotellaceae</taxon>
        <taxon>Prevotella</taxon>
    </lineage>
</organism>
<dbReference type="SUPFAM" id="SSF88659">
    <property type="entry name" value="Sigma3 and sigma4 domains of RNA polymerase sigma factors"/>
    <property type="match status" value="1"/>
</dbReference>
<keyword evidence="3" id="KW-0731">Sigma factor</keyword>
<dbReference type="Pfam" id="PF04542">
    <property type="entry name" value="Sigma70_r2"/>
    <property type="match status" value="1"/>
</dbReference>
<keyword evidence="8" id="KW-1185">Reference proteome</keyword>
<comment type="caution">
    <text evidence="7">The sequence shown here is derived from an EMBL/GenBank/DDBJ whole genome shotgun (WGS) entry which is preliminary data.</text>
</comment>
<evidence type="ECO:0000256" key="2">
    <source>
        <dbReference type="ARBA" id="ARBA00023015"/>
    </source>
</evidence>
<keyword evidence="2" id="KW-0805">Transcription regulation</keyword>
<dbReference type="InterPro" id="IPR014284">
    <property type="entry name" value="RNA_pol_sigma-70_dom"/>
</dbReference>